<dbReference type="PANTHER" id="PTHR44998">
    <property type="match status" value="1"/>
</dbReference>
<dbReference type="EMBL" id="SPLM01000073">
    <property type="protein sequence ID" value="TMW62827.1"/>
    <property type="molecule type" value="Genomic_DNA"/>
</dbReference>
<evidence type="ECO:0000256" key="1">
    <source>
        <dbReference type="PROSITE-ProRule" id="PRU00339"/>
    </source>
</evidence>
<reference evidence="2" key="1">
    <citation type="submission" date="2019-03" db="EMBL/GenBank/DDBJ databases">
        <title>Long read genome sequence of the mycoparasitic Pythium oligandrum ATCC 38472 isolated from sugarbeet rhizosphere.</title>
        <authorList>
            <person name="Gaulin E."/>
        </authorList>
    </citation>
    <scope>NUCLEOTIDE SEQUENCE</scope>
    <source>
        <strain evidence="2">ATCC 38472_TT</strain>
    </source>
</reference>
<dbReference type="SUPFAM" id="SSF48452">
    <property type="entry name" value="TPR-like"/>
    <property type="match status" value="2"/>
</dbReference>
<dbReference type="OrthoDB" id="1926212at2759"/>
<name>A0A8K1CGB7_PYTOL</name>
<evidence type="ECO:0000313" key="3">
    <source>
        <dbReference type="Proteomes" id="UP000794436"/>
    </source>
</evidence>
<protein>
    <submittedName>
        <fullName evidence="2">Uncharacterized protein</fullName>
    </submittedName>
</protein>
<proteinExistence type="predicted"/>
<accession>A0A8K1CGB7</accession>
<keyword evidence="3" id="KW-1185">Reference proteome</keyword>
<gene>
    <name evidence="2" type="ORF">Poli38472_005445</name>
</gene>
<dbReference type="SMART" id="SM00028">
    <property type="entry name" value="TPR"/>
    <property type="match status" value="3"/>
</dbReference>
<dbReference type="PANTHER" id="PTHR44998:SF1">
    <property type="entry name" value="UDP-N-ACETYLGLUCOSAMINE--PEPTIDE N-ACETYLGLUCOSAMINYLTRANSFERASE 110 KDA SUBUNIT"/>
    <property type="match status" value="1"/>
</dbReference>
<organism evidence="2 3">
    <name type="scientific">Pythium oligandrum</name>
    <name type="common">Mycoparasitic fungus</name>
    <dbReference type="NCBI Taxonomy" id="41045"/>
    <lineage>
        <taxon>Eukaryota</taxon>
        <taxon>Sar</taxon>
        <taxon>Stramenopiles</taxon>
        <taxon>Oomycota</taxon>
        <taxon>Peronosporomycetes</taxon>
        <taxon>Pythiales</taxon>
        <taxon>Pythiaceae</taxon>
        <taxon>Pythium</taxon>
    </lineage>
</organism>
<feature type="repeat" description="TPR" evidence="1">
    <location>
        <begin position="123"/>
        <end position="156"/>
    </location>
</feature>
<dbReference type="Proteomes" id="UP000794436">
    <property type="component" value="Unassembled WGS sequence"/>
</dbReference>
<sequence length="195" mass="22173">MKRDEAIAYFQHKVEENPMDPDPHHNLAVLYRSMGDQENHARHARIAVLTKEGGPKVWNEMALSLMEQGKYEEAKEKFAQVIQFWPTFPWAHVNMSVLLARRGECSEALACCLKAVQLAPQDASVHRNVAKVYEALGKTSDALEHYHRALSLVPDDADVAQRIALLSLSKQRTADATVHYDLYRRLTGQHFDVKL</sequence>
<dbReference type="InterPro" id="IPR011990">
    <property type="entry name" value="TPR-like_helical_dom_sf"/>
</dbReference>
<comment type="caution">
    <text evidence="2">The sequence shown here is derived from an EMBL/GenBank/DDBJ whole genome shotgun (WGS) entry which is preliminary data.</text>
</comment>
<dbReference type="AlphaFoldDB" id="A0A8K1CGB7"/>
<dbReference type="PROSITE" id="PS50293">
    <property type="entry name" value="TPR_REGION"/>
    <property type="match status" value="1"/>
</dbReference>
<dbReference type="InterPro" id="IPR019734">
    <property type="entry name" value="TPR_rpt"/>
</dbReference>
<feature type="repeat" description="TPR" evidence="1">
    <location>
        <begin position="55"/>
        <end position="88"/>
    </location>
</feature>
<keyword evidence="1" id="KW-0802">TPR repeat</keyword>
<dbReference type="PROSITE" id="PS50005">
    <property type="entry name" value="TPR"/>
    <property type="match status" value="2"/>
</dbReference>
<dbReference type="Pfam" id="PF14559">
    <property type="entry name" value="TPR_19"/>
    <property type="match status" value="1"/>
</dbReference>
<dbReference type="Gene3D" id="1.25.40.10">
    <property type="entry name" value="Tetratricopeptide repeat domain"/>
    <property type="match status" value="1"/>
</dbReference>
<evidence type="ECO:0000313" key="2">
    <source>
        <dbReference type="EMBL" id="TMW62827.1"/>
    </source>
</evidence>